<dbReference type="CDD" id="cd11331">
    <property type="entry name" value="AmyAc_OligoGlu_like"/>
    <property type="match status" value="1"/>
</dbReference>
<gene>
    <name evidence="5" type="ordered locus">Tter_1475</name>
</gene>
<dbReference type="RefSeq" id="WP_012875416.1">
    <property type="nucleotide sequence ID" value="NC_013525.1"/>
</dbReference>
<comment type="similarity">
    <text evidence="1">Belongs to the glycosyl hydrolase 13 family.</text>
</comment>
<dbReference type="GO" id="GO:0009313">
    <property type="term" value="P:oligosaccharide catabolic process"/>
    <property type="evidence" value="ECO:0007669"/>
    <property type="project" value="TreeGrafter"/>
</dbReference>
<dbReference type="CAZy" id="GH13">
    <property type="family name" value="Glycoside Hydrolase Family 13"/>
</dbReference>
<dbReference type="GO" id="GO:0004556">
    <property type="term" value="F:alpha-amylase activity"/>
    <property type="evidence" value="ECO:0007669"/>
    <property type="project" value="TreeGrafter"/>
</dbReference>
<dbReference type="InterPro" id="IPR006047">
    <property type="entry name" value="GH13_cat_dom"/>
</dbReference>
<evidence type="ECO:0000313" key="5">
    <source>
        <dbReference type="EMBL" id="ACZ42381.1"/>
    </source>
</evidence>
<dbReference type="PANTHER" id="PTHR10357:SF179">
    <property type="entry name" value="NEUTRAL AND BASIC AMINO ACID TRANSPORT PROTEIN RBAT"/>
    <property type="match status" value="1"/>
</dbReference>
<accession>D1CC66</accession>
<dbReference type="KEGG" id="ttr:Tter_1475"/>
<dbReference type="STRING" id="525904.Tter_1475"/>
<dbReference type="OrthoDB" id="9805159at2"/>
<dbReference type="InterPro" id="IPR013780">
    <property type="entry name" value="Glyco_hydro_b"/>
</dbReference>
<dbReference type="SUPFAM" id="SSF51011">
    <property type="entry name" value="Glycosyl hydrolase domain"/>
    <property type="match status" value="1"/>
</dbReference>
<name>D1CC66_THET1</name>
<dbReference type="EMBL" id="CP001825">
    <property type="protein sequence ID" value="ACZ42381.1"/>
    <property type="molecule type" value="Genomic_DNA"/>
</dbReference>
<dbReference type="HOGENOM" id="CLU_006462_2_3_0"/>
<proteinExistence type="inferred from homology"/>
<reference evidence="6" key="1">
    <citation type="journal article" date="2010" name="Stand. Genomic Sci.">
        <title>Complete genome sequence of 'Thermobaculum terrenum' type strain (YNP1).</title>
        <authorList>
            <person name="Kiss H."/>
            <person name="Cleland D."/>
            <person name="Lapidus A."/>
            <person name="Lucas S."/>
            <person name="Glavina Del Rio T."/>
            <person name="Nolan M."/>
            <person name="Tice H."/>
            <person name="Han C."/>
            <person name="Goodwin L."/>
            <person name="Pitluck S."/>
            <person name="Liolios K."/>
            <person name="Ivanova N."/>
            <person name="Mavromatis K."/>
            <person name="Ovchinnikova G."/>
            <person name="Pati A."/>
            <person name="Chen A."/>
            <person name="Palaniappan K."/>
            <person name="Land M."/>
            <person name="Hauser L."/>
            <person name="Chang Y."/>
            <person name="Jeffries C."/>
            <person name="Lu M."/>
            <person name="Brettin T."/>
            <person name="Detter J."/>
            <person name="Goker M."/>
            <person name="Tindall B."/>
            <person name="Beck B."/>
            <person name="McDermott T."/>
            <person name="Woyke T."/>
            <person name="Bristow J."/>
            <person name="Eisen J."/>
            <person name="Markowitz V."/>
            <person name="Hugenholtz P."/>
            <person name="Kyrpides N."/>
            <person name="Klenk H."/>
            <person name="Cheng J."/>
        </authorList>
    </citation>
    <scope>NUCLEOTIDE SEQUENCE [LARGE SCALE GENOMIC DNA]</scope>
    <source>
        <strain evidence="6">ATCC BAA-798 / YNP1</strain>
    </source>
</reference>
<evidence type="ECO:0000256" key="1">
    <source>
        <dbReference type="ARBA" id="ARBA00008061"/>
    </source>
</evidence>
<dbReference type="Gene3D" id="2.60.40.1180">
    <property type="entry name" value="Golgi alpha-mannosidase II"/>
    <property type="match status" value="1"/>
</dbReference>
<dbReference type="PANTHER" id="PTHR10357">
    <property type="entry name" value="ALPHA-AMYLASE FAMILY MEMBER"/>
    <property type="match status" value="1"/>
</dbReference>
<dbReference type="eggNOG" id="COG0366">
    <property type="taxonomic scope" value="Bacteria"/>
</dbReference>
<evidence type="ECO:0000313" key="6">
    <source>
        <dbReference type="Proteomes" id="UP000000323"/>
    </source>
</evidence>
<feature type="domain" description="Glycosyl hydrolase family 13 catalytic" evidence="4">
    <location>
        <begin position="18"/>
        <end position="415"/>
    </location>
</feature>
<dbReference type="InterPro" id="IPR045857">
    <property type="entry name" value="O16G_dom_2"/>
</dbReference>
<keyword evidence="3" id="KW-0326">Glycosidase</keyword>
<organism evidence="5 6">
    <name type="scientific">Thermobaculum terrenum (strain ATCC BAA-798 / CCMEE 7001 / YNP1)</name>
    <dbReference type="NCBI Taxonomy" id="525904"/>
    <lineage>
        <taxon>Bacteria</taxon>
        <taxon>Bacillati</taxon>
        <taxon>Chloroflexota</taxon>
        <taxon>Chloroflexia</taxon>
        <taxon>Candidatus Thermobaculales</taxon>
        <taxon>Candidatus Thermobaculaceae</taxon>
        <taxon>Thermobaculum</taxon>
    </lineage>
</organism>
<sequence>MSSEEKRYLWWQKGIIYQIYPRSFMDSNGDGIGDLPGITSKLSYLEWLGVDAIWISPIYPSPMADFGYDVADYTDIHPIFGTLDDFDRLLEEAHSKGLKVILDWVPNHTSDEHPWFIESRSSRDNPKRDWYIWRDPAPDGGPPNNWQSVFGGSAWEYDERTGQYYYHAFLAKQPDLNWRNPEVQEAMLNTLRFWFDRGVDGFRVDVMWHLIKDDQFRDNPINPDYKPGAYLKNLPEGVQLPQEIIEMAEAQMKYLPVYNTDRPEVHDIVRKIRQVADEYPERVIIGEIYLPVERLVKYYGEHGDGAHMPFNFQLILLPWNADEIFHAIDAYEKALPENAWPNWVLGNHDNHRIASRVGRDQARVAAMLLLTLRGTPTMYYGDEIGMKDVPIPPDMVQDPPAKRFPGLGLGRDPERTPMQWDSGPNAGFTTGTPWLPIADDYKEYNVEVERNNPKSFLSLYRALIGLRRSEPALHVGSYKSLPRNGDLIAYERAYGQQRFIVLLNLGNQQQTYTELGDIPCQVVLSTHMDRHGEKVSREVNLRANEGVILQVEQ</sequence>
<protein>
    <submittedName>
        <fullName evidence="5">Alpha amylase catalytic region</fullName>
    </submittedName>
</protein>
<evidence type="ECO:0000259" key="4">
    <source>
        <dbReference type="SMART" id="SM00642"/>
    </source>
</evidence>
<dbReference type="Proteomes" id="UP000000323">
    <property type="component" value="Chromosome 1"/>
</dbReference>
<dbReference type="Gene3D" id="3.90.400.10">
    <property type="entry name" value="Oligo-1,6-glucosidase, Domain 2"/>
    <property type="match status" value="1"/>
</dbReference>
<dbReference type="InterPro" id="IPR017853">
    <property type="entry name" value="GH"/>
</dbReference>
<evidence type="ECO:0000256" key="2">
    <source>
        <dbReference type="ARBA" id="ARBA00022801"/>
    </source>
</evidence>
<dbReference type="Pfam" id="PF00128">
    <property type="entry name" value="Alpha-amylase"/>
    <property type="match status" value="1"/>
</dbReference>
<dbReference type="AlphaFoldDB" id="D1CC66"/>
<keyword evidence="6" id="KW-1185">Reference proteome</keyword>
<dbReference type="SUPFAM" id="SSF51445">
    <property type="entry name" value="(Trans)glycosidases"/>
    <property type="match status" value="1"/>
</dbReference>
<dbReference type="Gene3D" id="3.20.20.80">
    <property type="entry name" value="Glycosidases"/>
    <property type="match status" value="2"/>
</dbReference>
<dbReference type="FunFam" id="3.90.400.10:FF:000002">
    <property type="entry name" value="Sucrose isomerase"/>
    <property type="match status" value="1"/>
</dbReference>
<evidence type="ECO:0000256" key="3">
    <source>
        <dbReference type="ARBA" id="ARBA00023295"/>
    </source>
</evidence>
<dbReference type="SMART" id="SM00642">
    <property type="entry name" value="Aamy"/>
    <property type="match status" value="1"/>
</dbReference>
<keyword evidence="2" id="KW-0378">Hydrolase</keyword>